<protein>
    <submittedName>
        <fullName evidence="1">Uncharacterized protein</fullName>
    </submittedName>
</protein>
<dbReference type="Proteomes" id="UP000828390">
    <property type="component" value="Unassembled WGS sequence"/>
</dbReference>
<comment type="caution">
    <text evidence="1">The sequence shown here is derived from an EMBL/GenBank/DDBJ whole genome shotgun (WGS) entry which is preliminary data.</text>
</comment>
<reference evidence="1" key="1">
    <citation type="journal article" date="2019" name="bioRxiv">
        <title>The Genome of the Zebra Mussel, Dreissena polymorpha: A Resource for Invasive Species Research.</title>
        <authorList>
            <person name="McCartney M.A."/>
            <person name="Auch B."/>
            <person name="Kono T."/>
            <person name="Mallez S."/>
            <person name="Zhang Y."/>
            <person name="Obille A."/>
            <person name="Becker A."/>
            <person name="Abrahante J.E."/>
            <person name="Garbe J."/>
            <person name="Badalamenti J.P."/>
            <person name="Herman A."/>
            <person name="Mangelson H."/>
            <person name="Liachko I."/>
            <person name="Sullivan S."/>
            <person name="Sone E.D."/>
            <person name="Koren S."/>
            <person name="Silverstein K.A.T."/>
            <person name="Beckman K.B."/>
            <person name="Gohl D.M."/>
        </authorList>
    </citation>
    <scope>NUCLEOTIDE SEQUENCE</scope>
    <source>
        <strain evidence="1">Duluth1</strain>
        <tissue evidence="1">Whole animal</tissue>
    </source>
</reference>
<gene>
    <name evidence="1" type="ORF">DPMN_145461</name>
</gene>
<proteinExistence type="predicted"/>
<evidence type="ECO:0000313" key="2">
    <source>
        <dbReference type="Proteomes" id="UP000828390"/>
    </source>
</evidence>
<accession>A0A9D4F9Y0</accession>
<keyword evidence="2" id="KW-1185">Reference proteome</keyword>
<name>A0A9D4F9Y0_DREPO</name>
<dbReference type="AlphaFoldDB" id="A0A9D4F9Y0"/>
<sequence>MDSSLKGICGFTRESGLNVETCVKGTSNQIPSPVAHEVSCMAMVAQIQSN</sequence>
<organism evidence="1 2">
    <name type="scientific">Dreissena polymorpha</name>
    <name type="common">Zebra mussel</name>
    <name type="synonym">Mytilus polymorpha</name>
    <dbReference type="NCBI Taxonomy" id="45954"/>
    <lineage>
        <taxon>Eukaryota</taxon>
        <taxon>Metazoa</taxon>
        <taxon>Spiralia</taxon>
        <taxon>Lophotrochozoa</taxon>
        <taxon>Mollusca</taxon>
        <taxon>Bivalvia</taxon>
        <taxon>Autobranchia</taxon>
        <taxon>Heteroconchia</taxon>
        <taxon>Euheterodonta</taxon>
        <taxon>Imparidentia</taxon>
        <taxon>Neoheterodontei</taxon>
        <taxon>Myida</taxon>
        <taxon>Dreissenoidea</taxon>
        <taxon>Dreissenidae</taxon>
        <taxon>Dreissena</taxon>
    </lineage>
</organism>
<evidence type="ECO:0000313" key="1">
    <source>
        <dbReference type="EMBL" id="KAH3791972.1"/>
    </source>
</evidence>
<reference evidence="1" key="2">
    <citation type="submission" date="2020-11" db="EMBL/GenBank/DDBJ databases">
        <authorList>
            <person name="McCartney M.A."/>
            <person name="Auch B."/>
            <person name="Kono T."/>
            <person name="Mallez S."/>
            <person name="Becker A."/>
            <person name="Gohl D.M."/>
            <person name="Silverstein K.A.T."/>
            <person name="Koren S."/>
            <person name="Bechman K.B."/>
            <person name="Herman A."/>
            <person name="Abrahante J.E."/>
            <person name="Garbe J."/>
        </authorList>
    </citation>
    <scope>NUCLEOTIDE SEQUENCE</scope>
    <source>
        <strain evidence="1">Duluth1</strain>
        <tissue evidence="1">Whole animal</tissue>
    </source>
</reference>
<dbReference type="EMBL" id="JAIWYP010000007">
    <property type="protein sequence ID" value="KAH3791972.1"/>
    <property type="molecule type" value="Genomic_DNA"/>
</dbReference>